<gene>
    <name evidence="11" type="ORF">ENSA7_19450</name>
</gene>
<evidence type="ECO:0000259" key="10">
    <source>
        <dbReference type="PROSITE" id="PS50113"/>
    </source>
</evidence>
<dbReference type="InterPro" id="IPR004358">
    <property type="entry name" value="Sig_transdc_His_kin-like_C"/>
</dbReference>
<dbReference type="EMBL" id="PVNL01000042">
    <property type="protein sequence ID" value="PRQ08318.1"/>
    <property type="molecule type" value="Genomic_DNA"/>
</dbReference>
<proteinExistence type="predicted"/>
<dbReference type="Proteomes" id="UP000238823">
    <property type="component" value="Unassembled WGS sequence"/>
</dbReference>
<evidence type="ECO:0000256" key="5">
    <source>
        <dbReference type="ARBA" id="ARBA00022741"/>
    </source>
</evidence>
<dbReference type="InterPro" id="IPR002475">
    <property type="entry name" value="Bcl2-like"/>
</dbReference>
<comment type="caution">
    <text evidence="11">The sequence shown here is derived from an EMBL/GenBank/DDBJ whole genome shotgun (WGS) entry which is preliminary data.</text>
</comment>
<dbReference type="RefSeq" id="WP_181233555.1">
    <property type="nucleotide sequence ID" value="NZ_PVNL01000042.1"/>
</dbReference>
<evidence type="ECO:0000313" key="12">
    <source>
        <dbReference type="Proteomes" id="UP000238823"/>
    </source>
</evidence>
<keyword evidence="3" id="KW-0597">Phosphoprotein</keyword>
<feature type="domain" description="Histidine kinase" evidence="9">
    <location>
        <begin position="373"/>
        <end position="595"/>
    </location>
</feature>
<dbReference type="EC" id="2.7.13.3" evidence="2"/>
<keyword evidence="7" id="KW-0067">ATP-binding</keyword>
<keyword evidence="6" id="KW-0418">Kinase</keyword>
<keyword evidence="5" id="KW-0547">Nucleotide-binding</keyword>
<keyword evidence="4" id="KW-0808">Transferase</keyword>
<dbReference type="SMART" id="SM00388">
    <property type="entry name" value="HisKA"/>
    <property type="match status" value="1"/>
</dbReference>
<sequence>MTSDDKRPGDPIALTVNGMPWEWDVAAGNLLLFGEPAVAFGALPSLERLVGPLREEAGEELFRLLVALSSTKGTKQYYQNLITKFGSTFEEGFLTWGEAVAAAGWGRFSLPKYDRARCEAIVRVINPWELQMQTDTPETWGCPFLQGKLIGIFSEAFGVTCWAYEQNIQRDGAHCSIEFHIARSQRTIAVELAQLRAARQRERDGELAREVERKTAALRESEDRQRAVLLSLSDLVFTIDANLVIEDYLPPRGAASAFPPAEAALRHTVGDAFGEALATVLGEAIASIDSIDSIGSIASIDAGHEIEPGSQEFGFTLDGEVRRYEARFAPRQAANGELDGLTVVVRDFTRQRAIEERLRQAQKMESLGQLASGVGHDFNNLLTAIMSATDLLAIQVPQPLQPLTETVLDACDTAAALIRKLLDFARPGLAAAADVDMHDVVSTSVSLLEASVSRSIRVVTQLEAPAHHIYGDAKQLQSALLNLGVNARDAMPHGGELRFATHNLTLSADDCATAAVDLSPGPYIEVVVSDTGEGMDEPTRRRVFEPFFTTKAAGKGTGLGLAAVYGAVGEHRGQISLDSEVGKGTTFRIRLPIHAASGPPITLSP</sequence>
<evidence type="ECO:0000313" key="11">
    <source>
        <dbReference type="EMBL" id="PRQ08318.1"/>
    </source>
</evidence>
<reference evidence="11 12" key="1">
    <citation type="submission" date="2018-03" db="EMBL/GenBank/DDBJ databases">
        <title>Draft Genome Sequences of the Obligatory Marine Myxobacteria Enhygromyxa salina SWB007.</title>
        <authorList>
            <person name="Poehlein A."/>
            <person name="Moghaddam J.A."/>
            <person name="Harms H."/>
            <person name="Alanjari M."/>
            <person name="Koenig G.M."/>
            <person name="Daniel R."/>
            <person name="Schaeberle T.F."/>
        </authorList>
    </citation>
    <scope>NUCLEOTIDE SEQUENCE [LARGE SCALE GENOMIC DNA]</scope>
    <source>
        <strain evidence="11 12">SWB007</strain>
    </source>
</reference>
<evidence type="ECO:0000259" key="9">
    <source>
        <dbReference type="PROSITE" id="PS50109"/>
    </source>
</evidence>
<feature type="domain" description="PAC" evidence="10">
    <location>
        <begin position="304"/>
        <end position="360"/>
    </location>
</feature>
<dbReference type="PROSITE" id="PS50062">
    <property type="entry name" value="BCL2_FAMILY"/>
    <property type="match status" value="1"/>
</dbReference>
<evidence type="ECO:0000256" key="3">
    <source>
        <dbReference type="ARBA" id="ARBA00022553"/>
    </source>
</evidence>
<dbReference type="SUPFAM" id="SSF55785">
    <property type="entry name" value="PYP-like sensor domain (PAS domain)"/>
    <property type="match status" value="1"/>
</dbReference>
<evidence type="ECO:0000256" key="4">
    <source>
        <dbReference type="ARBA" id="ARBA00022679"/>
    </source>
</evidence>
<name>A0A2S9YTA6_9BACT</name>
<dbReference type="Gene3D" id="3.30.450.20">
    <property type="entry name" value="PAS domain"/>
    <property type="match status" value="1"/>
</dbReference>
<dbReference type="InterPro" id="IPR035965">
    <property type="entry name" value="PAS-like_dom_sf"/>
</dbReference>
<dbReference type="SUPFAM" id="SSF55874">
    <property type="entry name" value="ATPase domain of HSP90 chaperone/DNA topoisomerase II/histidine kinase"/>
    <property type="match status" value="1"/>
</dbReference>
<organism evidence="11 12">
    <name type="scientific">Enhygromyxa salina</name>
    <dbReference type="NCBI Taxonomy" id="215803"/>
    <lineage>
        <taxon>Bacteria</taxon>
        <taxon>Pseudomonadati</taxon>
        <taxon>Myxococcota</taxon>
        <taxon>Polyangia</taxon>
        <taxon>Nannocystales</taxon>
        <taxon>Nannocystaceae</taxon>
        <taxon>Enhygromyxa</taxon>
    </lineage>
</organism>
<dbReference type="PRINTS" id="PR00344">
    <property type="entry name" value="BCTRLSENSOR"/>
</dbReference>
<dbReference type="Gene3D" id="1.10.287.130">
    <property type="match status" value="1"/>
</dbReference>
<evidence type="ECO:0000256" key="6">
    <source>
        <dbReference type="ARBA" id="ARBA00022777"/>
    </source>
</evidence>
<dbReference type="InterPro" id="IPR005467">
    <property type="entry name" value="His_kinase_dom"/>
</dbReference>
<comment type="catalytic activity">
    <reaction evidence="1">
        <text>ATP + protein L-histidine = ADP + protein N-phospho-L-histidine.</text>
        <dbReference type="EC" id="2.7.13.3"/>
    </reaction>
</comment>
<dbReference type="SUPFAM" id="SSF47384">
    <property type="entry name" value="Homodimeric domain of signal transducing histidine kinase"/>
    <property type="match status" value="1"/>
</dbReference>
<dbReference type="InterPro" id="IPR036890">
    <property type="entry name" value="HATPase_C_sf"/>
</dbReference>
<dbReference type="Pfam" id="PF02518">
    <property type="entry name" value="HATPase_c"/>
    <property type="match status" value="1"/>
</dbReference>
<dbReference type="PROSITE" id="PS50109">
    <property type="entry name" value="HIS_KIN"/>
    <property type="match status" value="1"/>
</dbReference>
<dbReference type="AlphaFoldDB" id="A0A2S9YTA6"/>
<dbReference type="InterPro" id="IPR036097">
    <property type="entry name" value="HisK_dim/P_sf"/>
</dbReference>
<dbReference type="Gene3D" id="3.30.565.10">
    <property type="entry name" value="Histidine kinase-like ATPase, C-terminal domain"/>
    <property type="match status" value="1"/>
</dbReference>
<dbReference type="GO" id="GO:0000155">
    <property type="term" value="F:phosphorelay sensor kinase activity"/>
    <property type="evidence" value="ECO:0007669"/>
    <property type="project" value="InterPro"/>
</dbReference>
<dbReference type="Pfam" id="PF00512">
    <property type="entry name" value="HisKA"/>
    <property type="match status" value="1"/>
</dbReference>
<evidence type="ECO:0000256" key="8">
    <source>
        <dbReference type="ARBA" id="ARBA00023012"/>
    </source>
</evidence>
<keyword evidence="8" id="KW-0902">Two-component regulatory system</keyword>
<dbReference type="InterPro" id="IPR000700">
    <property type="entry name" value="PAS-assoc_C"/>
</dbReference>
<dbReference type="PROSITE" id="PS50113">
    <property type="entry name" value="PAC"/>
    <property type="match status" value="1"/>
</dbReference>
<evidence type="ECO:0000256" key="7">
    <source>
        <dbReference type="ARBA" id="ARBA00022840"/>
    </source>
</evidence>
<dbReference type="CDD" id="cd00082">
    <property type="entry name" value="HisKA"/>
    <property type="match status" value="1"/>
</dbReference>
<dbReference type="PANTHER" id="PTHR43065:SF46">
    <property type="entry name" value="C4-DICARBOXYLATE TRANSPORT SENSOR PROTEIN DCTB"/>
    <property type="match status" value="1"/>
</dbReference>
<evidence type="ECO:0000256" key="2">
    <source>
        <dbReference type="ARBA" id="ARBA00012438"/>
    </source>
</evidence>
<protein>
    <recommendedName>
        <fullName evidence="2">histidine kinase</fullName>
        <ecNumber evidence="2">2.7.13.3</ecNumber>
    </recommendedName>
</protein>
<dbReference type="SMART" id="SM00387">
    <property type="entry name" value="HATPase_c"/>
    <property type="match status" value="1"/>
</dbReference>
<dbReference type="InterPro" id="IPR003594">
    <property type="entry name" value="HATPase_dom"/>
</dbReference>
<dbReference type="PANTHER" id="PTHR43065">
    <property type="entry name" value="SENSOR HISTIDINE KINASE"/>
    <property type="match status" value="1"/>
</dbReference>
<dbReference type="GO" id="GO:0005524">
    <property type="term" value="F:ATP binding"/>
    <property type="evidence" value="ECO:0007669"/>
    <property type="project" value="UniProtKB-KW"/>
</dbReference>
<dbReference type="InterPro" id="IPR003661">
    <property type="entry name" value="HisK_dim/P_dom"/>
</dbReference>
<evidence type="ECO:0000256" key="1">
    <source>
        <dbReference type="ARBA" id="ARBA00000085"/>
    </source>
</evidence>
<accession>A0A2S9YTA6</accession>